<dbReference type="InterPro" id="IPR036259">
    <property type="entry name" value="MFS_trans_sf"/>
</dbReference>
<dbReference type="Gene3D" id="1.20.1250.20">
    <property type="entry name" value="MFS general substrate transporter like domains"/>
    <property type="match status" value="1"/>
</dbReference>
<feature type="transmembrane region" description="Helical" evidence="8">
    <location>
        <begin position="363"/>
        <end position="386"/>
    </location>
</feature>
<keyword evidence="5 8" id="KW-0812">Transmembrane</keyword>
<evidence type="ECO:0000313" key="11">
    <source>
        <dbReference type="Proteomes" id="UP000596387"/>
    </source>
</evidence>
<dbReference type="PANTHER" id="PTHR42718:SF9">
    <property type="entry name" value="MAJOR FACILITATOR SUPERFAMILY MULTIDRUG TRANSPORTER MFSC"/>
    <property type="match status" value="1"/>
</dbReference>
<name>A0ABX7FEH8_9RHOB</name>
<dbReference type="EMBL" id="CP047167">
    <property type="protein sequence ID" value="QRF68642.1"/>
    <property type="molecule type" value="Genomic_DNA"/>
</dbReference>
<dbReference type="PANTHER" id="PTHR42718">
    <property type="entry name" value="MAJOR FACILITATOR SUPERFAMILY MULTIDRUG TRANSPORTER MFSC"/>
    <property type="match status" value="1"/>
</dbReference>
<evidence type="ECO:0000313" key="10">
    <source>
        <dbReference type="EMBL" id="QRF68642.1"/>
    </source>
</evidence>
<evidence type="ECO:0000256" key="7">
    <source>
        <dbReference type="ARBA" id="ARBA00023136"/>
    </source>
</evidence>
<feature type="transmembrane region" description="Helical" evidence="8">
    <location>
        <begin position="306"/>
        <end position="329"/>
    </location>
</feature>
<keyword evidence="11" id="KW-1185">Reference proteome</keyword>
<feature type="domain" description="Major facilitator superfamily (MFS) profile" evidence="9">
    <location>
        <begin position="16"/>
        <end position="501"/>
    </location>
</feature>
<keyword evidence="4" id="KW-1003">Cell membrane</keyword>
<dbReference type="InterPro" id="IPR004638">
    <property type="entry name" value="EmrB-like"/>
</dbReference>
<feature type="transmembrane region" description="Helical" evidence="8">
    <location>
        <begin position="231"/>
        <end position="249"/>
    </location>
</feature>
<sequence length="509" mass="53897">MSVNAASSVGPVRWTIVLAVVLTAVLEVLDSTIVNVALPQIQAAFGITNDQTVWILTSYIVASVVVMPLTGFFVRMFGRRRLINSAIIGFATFSALCGLSWSVEIMVACRLGQGIFGAFLIPLSQSILFDSFPKEKRGQAMAFFGLGVVVAPVLGPTLGALLTEYFSWRAVFYVNLPIAAFALTMMSGELRSEDTKRIKVDWAGLALMVGAIASLQLMLDLGESRDWFASRLIQVAAIIMIACATSFVLRGRGKADNIIDFSLFRDRSFAGANVAILGFGVAMFGSIAILPLFVQGLLGYPVLDAGFLFIPRGIAGGISMVLTGSVLVSRFDPRKLLAVGLVMTGTGNILLGLLNLNAGFWDLAVPGIISGLGMGLFFVPMSTLAFQNIGPNRQDEASGIYGVTRSLGSSVGIALVGWQVASRMQFHYATLASGITPFDPAARAWLAPLGLDPASAEGAAQIAAQIQQQASLLAFQDAFFLTGAAAFLMLPVVLILQRPKASAAPAMAH</sequence>
<comment type="similarity">
    <text evidence="2">Belongs to the major facilitator superfamily. EmrB family.</text>
</comment>
<dbReference type="PROSITE" id="PS50850">
    <property type="entry name" value="MFS"/>
    <property type="match status" value="1"/>
</dbReference>
<dbReference type="SUPFAM" id="SSF103473">
    <property type="entry name" value="MFS general substrate transporter"/>
    <property type="match status" value="1"/>
</dbReference>
<feature type="transmembrane region" description="Helical" evidence="8">
    <location>
        <begin position="270"/>
        <end position="294"/>
    </location>
</feature>
<evidence type="ECO:0000256" key="1">
    <source>
        <dbReference type="ARBA" id="ARBA00004651"/>
    </source>
</evidence>
<feature type="transmembrane region" description="Helical" evidence="8">
    <location>
        <begin position="478"/>
        <end position="496"/>
    </location>
</feature>
<evidence type="ECO:0000256" key="8">
    <source>
        <dbReference type="SAM" id="Phobius"/>
    </source>
</evidence>
<dbReference type="NCBIfam" id="TIGR00711">
    <property type="entry name" value="efflux_EmrB"/>
    <property type="match status" value="1"/>
</dbReference>
<evidence type="ECO:0000256" key="6">
    <source>
        <dbReference type="ARBA" id="ARBA00022989"/>
    </source>
</evidence>
<evidence type="ECO:0000256" key="4">
    <source>
        <dbReference type="ARBA" id="ARBA00022475"/>
    </source>
</evidence>
<dbReference type="Gene3D" id="1.20.1720.10">
    <property type="entry name" value="Multidrug resistance protein D"/>
    <property type="match status" value="1"/>
</dbReference>
<feature type="transmembrane region" description="Helical" evidence="8">
    <location>
        <begin position="86"/>
        <end position="105"/>
    </location>
</feature>
<comment type="subcellular location">
    <subcellularLocation>
        <location evidence="1">Cell membrane</location>
        <topology evidence="1">Multi-pass membrane protein</topology>
    </subcellularLocation>
</comment>
<keyword evidence="7 8" id="KW-0472">Membrane</keyword>
<evidence type="ECO:0000256" key="3">
    <source>
        <dbReference type="ARBA" id="ARBA00022448"/>
    </source>
</evidence>
<feature type="transmembrane region" description="Helical" evidence="8">
    <location>
        <begin position="141"/>
        <end position="162"/>
    </location>
</feature>
<dbReference type="Proteomes" id="UP000596387">
    <property type="component" value="Plasmid p-SCP1"/>
</dbReference>
<dbReference type="InterPro" id="IPR011701">
    <property type="entry name" value="MFS"/>
</dbReference>
<evidence type="ECO:0000259" key="9">
    <source>
        <dbReference type="PROSITE" id="PS50850"/>
    </source>
</evidence>
<gene>
    <name evidence="10" type="ORF">GQA70_19855</name>
</gene>
<keyword evidence="6 8" id="KW-1133">Transmembrane helix</keyword>
<feature type="transmembrane region" description="Helical" evidence="8">
    <location>
        <begin position="53"/>
        <end position="74"/>
    </location>
</feature>
<evidence type="ECO:0000256" key="2">
    <source>
        <dbReference type="ARBA" id="ARBA00008537"/>
    </source>
</evidence>
<dbReference type="RefSeq" id="WP_031322867.1">
    <property type="nucleotide sequence ID" value="NZ_CP047167.1"/>
</dbReference>
<feature type="transmembrane region" description="Helical" evidence="8">
    <location>
        <begin position="398"/>
        <end position="421"/>
    </location>
</feature>
<evidence type="ECO:0000256" key="5">
    <source>
        <dbReference type="ARBA" id="ARBA00022692"/>
    </source>
</evidence>
<keyword evidence="3" id="KW-0813">Transport</keyword>
<feature type="transmembrane region" description="Helical" evidence="8">
    <location>
        <begin position="168"/>
        <end position="188"/>
    </location>
</feature>
<dbReference type="Pfam" id="PF07690">
    <property type="entry name" value="MFS_1"/>
    <property type="match status" value="1"/>
</dbReference>
<organism evidence="10 11">
    <name type="scientific">Ponticoccus alexandrii</name>
    <dbReference type="NCBI Taxonomy" id="1943633"/>
    <lineage>
        <taxon>Bacteria</taxon>
        <taxon>Pseudomonadati</taxon>
        <taxon>Pseudomonadota</taxon>
        <taxon>Alphaproteobacteria</taxon>
        <taxon>Rhodobacterales</taxon>
        <taxon>Roseobacteraceae</taxon>
        <taxon>Ponticoccus</taxon>
    </lineage>
</organism>
<reference evidence="10 11" key="1">
    <citation type="submission" date="2019-12" db="EMBL/GenBank/DDBJ databases">
        <title>Complete Genome Sequence of a Quorum-Sensing Bacterium,Rhodobacteraceae bacterium C31, Isolated from a marine microalgae symbiotic bacteria.</title>
        <authorList>
            <person name="Zhang Y."/>
        </authorList>
    </citation>
    <scope>NUCLEOTIDE SEQUENCE [LARGE SCALE GENOMIC DNA]</scope>
    <source>
        <strain evidence="10 11">C31</strain>
        <plasmid evidence="10 11">p-SCP1</plasmid>
    </source>
</reference>
<dbReference type="InterPro" id="IPR020846">
    <property type="entry name" value="MFS_dom"/>
</dbReference>
<proteinExistence type="inferred from homology"/>
<dbReference type="CDD" id="cd17503">
    <property type="entry name" value="MFS_LmrB_MDR_like"/>
    <property type="match status" value="1"/>
</dbReference>
<accession>A0ABX7FEH8</accession>
<geneLocation type="plasmid" evidence="10 11">
    <name>p-SCP1</name>
</geneLocation>
<feature type="transmembrane region" description="Helical" evidence="8">
    <location>
        <begin position="111"/>
        <end position="129"/>
    </location>
</feature>
<feature type="transmembrane region" description="Helical" evidence="8">
    <location>
        <begin position="336"/>
        <end position="357"/>
    </location>
</feature>
<feature type="transmembrane region" description="Helical" evidence="8">
    <location>
        <begin position="12"/>
        <end position="33"/>
    </location>
</feature>
<feature type="transmembrane region" description="Helical" evidence="8">
    <location>
        <begin position="200"/>
        <end position="219"/>
    </location>
</feature>
<keyword evidence="10" id="KW-0614">Plasmid</keyword>
<protein>
    <submittedName>
        <fullName evidence="10">DHA2 family efflux MFS transporter permease subunit</fullName>
    </submittedName>
</protein>